<accession>A0ABV0PNN9</accession>
<dbReference type="Proteomes" id="UP001476798">
    <property type="component" value="Unassembled WGS sequence"/>
</dbReference>
<reference evidence="1 2" key="1">
    <citation type="submission" date="2021-06" db="EMBL/GenBank/DDBJ databases">
        <authorList>
            <person name="Palmer J.M."/>
        </authorList>
    </citation>
    <scope>NUCLEOTIDE SEQUENCE [LARGE SCALE GENOMIC DNA]</scope>
    <source>
        <strain evidence="1 2">GA_2019</strain>
        <tissue evidence="1">Muscle</tissue>
    </source>
</reference>
<dbReference type="Gene3D" id="1.10.840.10">
    <property type="entry name" value="Ras guanine-nucleotide exchange factors catalytic domain"/>
    <property type="match status" value="1"/>
</dbReference>
<evidence type="ECO:0000313" key="1">
    <source>
        <dbReference type="EMBL" id="MEQ2185115.1"/>
    </source>
</evidence>
<sequence>RLLSCVFLIDSGYYLTTSFSSEHRLNCFEVRGPIAVPHLVPLVMVMEGEDPVENGERGCEVLYNVLQAARSWEPVPELLEAFRTEFALRLFWGQQGAVADKKERYEKFDKILCVLSNKLEPVEVTPQQPGALT</sequence>
<proteinExistence type="predicted"/>
<feature type="non-terminal residue" evidence="1">
    <location>
        <position position="1"/>
    </location>
</feature>
<dbReference type="PANTHER" id="PTHR14247:SF11">
    <property type="entry name" value="SH2 DOMAIN-CONTAINING PROTEIN 3A"/>
    <property type="match status" value="1"/>
</dbReference>
<protein>
    <submittedName>
        <fullName evidence="1">Uncharacterized protein</fullName>
    </submittedName>
</protein>
<keyword evidence="2" id="KW-1185">Reference proteome</keyword>
<dbReference type="PANTHER" id="PTHR14247">
    <property type="entry name" value="BREAST CANCER ANTI-ESTROGEN RESISTANCE PROTEIN 3 HOMOLOG-LIKE PROTEIN"/>
    <property type="match status" value="1"/>
</dbReference>
<dbReference type="InterPro" id="IPR051853">
    <property type="entry name" value="SH2-Ras-GEF_adapter"/>
</dbReference>
<name>A0ABV0PNN9_9TELE</name>
<organism evidence="1 2">
    <name type="scientific">Goodea atripinnis</name>
    <dbReference type="NCBI Taxonomy" id="208336"/>
    <lineage>
        <taxon>Eukaryota</taxon>
        <taxon>Metazoa</taxon>
        <taxon>Chordata</taxon>
        <taxon>Craniata</taxon>
        <taxon>Vertebrata</taxon>
        <taxon>Euteleostomi</taxon>
        <taxon>Actinopterygii</taxon>
        <taxon>Neopterygii</taxon>
        <taxon>Teleostei</taxon>
        <taxon>Neoteleostei</taxon>
        <taxon>Acanthomorphata</taxon>
        <taxon>Ovalentaria</taxon>
        <taxon>Atherinomorphae</taxon>
        <taxon>Cyprinodontiformes</taxon>
        <taxon>Goodeidae</taxon>
        <taxon>Goodea</taxon>
    </lineage>
</organism>
<comment type="caution">
    <text evidence="1">The sequence shown here is derived from an EMBL/GenBank/DDBJ whole genome shotgun (WGS) entry which is preliminary data.</text>
</comment>
<evidence type="ECO:0000313" key="2">
    <source>
        <dbReference type="Proteomes" id="UP001476798"/>
    </source>
</evidence>
<gene>
    <name evidence="1" type="ORF">GOODEAATRI_014928</name>
</gene>
<dbReference type="EMBL" id="JAHRIO010081041">
    <property type="protein sequence ID" value="MEQ2185115.1"/>
    <property type="molecule type" value="Genomic_DNA"/>
</dbReference>
<dbReference type="InterPro" id="IPR036964">
    <property type="entry name" value="RASGEF_cat_dom_sf"/>
</dbReference>